<dbReference type="Gene3D" id="3.80.10.10">
    <property type="entry name" value="Ribonuclease Inhibitor"/>
    <property type="match status" value="1"/>
</dbReference>
<reference evidence="2" key="1">
    <citation type="submission" date="2022-11" db="UniProtKB">
        <authorList>
            <consortium name="WormBaseParasite"/>
        </authorList>
    </citation>
    <scope>IDENTIFICATION</scope>
</reference>
<dbReference type="SUPFAM" id="SSF52047">
    <property type="entry name" value="RNI-like"/>
    <property type="match status" value="1"/>
</dbReference>
<dbReference type="InterPro" id="IPR032675">
    <property type="entry name" value="LRR_dom_sf"/>
</dbReference>
<sequence>YSSSHWPVVRGLGLSCREVASALVQGRESGRGNMLDRLSDDTILHIVHHATIKERARMSSLNKRLHKLLHEWSDISHITAHKNGLVFASNKFLYEYTGRTPLMSPHTTQDLLCSALRQCVYIRKLVVSNVQMIKNISIHVFAKLVVVEDLTLPSDLFNRRLKMDDTIMAILSLKKLTSLKILQRYDSELKSANIFHIHHAQSIQAPSITKLKLQGVSVTPDAFEAIALKYSDTLNELCLIGVLVHTPDAASYFESLSRFKVISTLSLPPSLYSLSAEPAIREFNVVHLLPIRHLSVFVYQPEIVECRFLLRKLVPETLNKLCLHDASGVLMKHFAPKEFRGLHFEVKTFYDV</sequence>
<evidence type="ECO:0000313" key="2">
    <source>
        <dbReference type="WBParaSite" id="PgE199_g001_t02"/>
    </source>
</evidence>
<protein>
    <submittedName>
        <fullName evidence="2">F-box domain-containing protein</fullName>
    </submittedName>
</protein>
<accession>A0A915A235</accession>
<proteinExistence type="predicted"/>
<evidence type="ECO:0000313" key="1">
    <source>
        <dbReference type="Proteomes" id="UP000887569"/>
    </source>
</evidence>
<keyword evidence="1" id="KW-1185">Reference proteome</keyword>
<dbReference type="WBParaSite" id="PgE199_g001_t02">
    <property type="protein sequence ID" value="PgE199_g001_t02"/>
    <property type="gene ID" value="PgE199_g001"/>
</dbReference>
<name>A0A915A235_PARUN</name>
<dbReference type="AlphaFoldDB" id="A0A915A235"/>
<dbReference type="Proteomes" id="UP000887569">
    <property type="component" value="Unplaced"/>
</dbReference>
<organism evidence="1 2">
    <name type="scientific">Parascaris univalens</name>
    <name type="common">Nematode worm</name>
    <dbReference type="NCBI Taxonomy" id="6257"/>
    <lineage>
        <taxon>Eukaryota</taxon>
        <taxon>Metazoa</taxon>
        <taxon>Ecdysozoa</taxon>
        <taxon>Nematoda</taxon>
        <taxon>Chromadorea</taxon>
        <taxon>Rhabditida</taxon>
        <taxon>Spirurina</taxon>
        <taxon>Ascaridomorpha</taxon>
        <taxon>Ascaridoidea</taxon>
        <taxon>Ascarididae</taxon>
        <taxon>Parascaris</taxon>
    </lineage>
</organism>